<comment type="caution">
    <text evidence="1">The sequence shown here is derived from an EMBL/GenBank/DDBJ whole genome shotgun (WGS) entry which is preliminary data.</text>
</comment>
<protein>
    <submittedName>
        <fullName evidence="1">Uncharacterized protein</fullName>
    </submittedName>
</protein>
<organism evidence="1 2">
    <name type="scientific">Cucurbitaria berberidis CBS 394.84</name>
    <dbReference type="NCBI Taxonomy" id="1168544"/>
    <lineage>
        <taxon>Eukaryota</taxon>
        <taxon>Fungi</taxon>
        <taxon>Dikarya</taxon>
        <taxon>Ascomycota</taxon>
        <taxon>Pezizomycotina</taxon>
        <taxon>Dothideomycetes</taxon>
        <taxon>Pleosporomycetidae</taxon>
        <taxon>Pleosporales</taxon>
        <taxon>Pleosporineae</taxon>
        <taxon>Cucurbitariaceae</taxon>
        <taxon>Cucurbitaria</taxon>
    </lineage>
</organism>
<sequence length="151" mass="17119">MPPPDFKENVVNLVAGRQPLRNALGDAPTASLYNQPQDTTYAFISTPRVWGEKGSTSTPMYAQQVSDLQALLREIIPRIAIIVRPYEKPWVRDTDKVTGAPINLYPQDQLWRGQALFEYDPLADGRFGADWRLWYEEASERGRKGLGQLVD</sequence>
<dbReference type="RefSeq" id="XP_040784223.1">
    <property type="nucleotide sequence ID" value="XM_040937221.1"/>
</dbReference>
<evidence type="ECO:0000313" key="2">
    <source>
        <dbReference type="Proteomes" id="UP000800039"/>
    </source>
</evidence>
<dbReference type="Proteomes" id="UP000800039">
    <property type="component" value="Unassembled WGS sequence"/>
</dbReference>
<evidence type="ECO:0000313" key="1">
    <source>
        <dbReference type="EMBL" id="KAF1841660.1"/>
    </source>
</evidence>
<dbReference type="EMBL" id="ML976618">
    <property type="protein sequence ID" value="KAF1841660.1"/>
    <property type="molecule type" value="Genomic_DNA"/>
</dbReference>
<reference evidence="1" key="1">
    <citation type="submission" date="2020-01" db="EMBL/GenBank/DDBJ databases">
        <authorList>
            <consortium name="DOE Joint Genome Institute"/>
            <person name="Haridas S."/>
            <person name="Albert R."/>
            <person name="Binder M."/>
            <person name="Bloem J."/>
            <person name="Labutti K."/>
            <person name="Salamov A."/>
            <person name="Andreopoulos B."/>
            <person name="Baker S.E."/>
            <person name="Barry K."/>
            <person name="Bills G."/>
            <person name="Bluhm B.H."/>
            <person name="Cannon C."/>
            <person name="Castanera R."/>
            <person name="Culley D.E."/>
            <person name="Daum C."/>
            <person name="Ezra D."/>
            <person name="Gonzalez J.B."/>
            <person name="Henrissat B."/>
            <person name="Kuo A."/>
            <person name="Liang C."/>
            <person name="Lipzen A."/>
            <person name="Lutzoni F."/>
            <person name="Magnuson J."/>
            <person name="Mondo S."/>
            <person name="Nolan M."/>
            <person name="Ohm R."/>
            <person name="Pangilinan J."/>
            <person name="Park H.-J."/>
            <person name="Ramirez L."/>
            <person name="Alfaro M."/>
            <person name="Sun H."/>
            <person name="Tritt A."/>
            <person name="Yoshinaga Y."/>
            <person name="Zwiers L.-H."/>
            <person name="Turgeon B.G."/>
            <person name="Goodwin S.B."/>
            <person name="Spatafora J.W."/>
            <person name="Crous P.W."/>
            <person name="Grigoriev I.V."/>
        </authorList>
    </citation>
    <scope>NUCLEOTIDE SEQUENCE</scope>
    <source>
        <strain evidence="1">CBS 394.84</strain>
    </source>
</reference>
<proteinExistence type="predicted"/>
<name>A0A9P4GAG8_9PLEO</name>
<accession>A0A9P4GAG8</accession>
<dbReference type="AlphaFoldDB" id="A0A9P4GAG8"/>
<gene>
    <name evidence="1" type="ORF">K460DRAFT_409117</name>
</gene>
<dbReference type="OrthoDB" id="3886018at2759"/>
<keyword evidence="2" id="KW-1185">Reference proteome</keyword>
<dbReference type="GeneID" id="63854471"/>